<evidence type="ECO:0000256" key="1">
    <source>
        <dbReference type="ARBA" id="ARBA00022741"/>
    </source>
</evidence>
<dbReference type="PANTHER" id="PTHR43384:SF6">
    <property type="entry name" value="SEPTUM SITE-DETERMINING PROTEIN MIND HOMOLOG, CHLOROPLASTIC"/>
    <property type="match status" value="1"/>
</dbReference>
<feature type="region of interest" description="Disordered" evidence="3">
    <location>
        <begin position="568"/>
        <end position="612"/>
    </location>
</feature>
<feature type="compositionally biased region" description="Low complexity" evidence="3">
    <location>
        <begin position="663"/>
        <end position="701"/>
    </location>
</feature>
<dbReference type="GO" id="GO:0009898">
    <property type="term" value="C:cytoplasmic side of plasma membrane"/>
    <property type="evidence" value="ECO:0007669"/>
    <property type="project" value="TreeGrafter"/>
</dbReference>
<proteinExistence type="predicted"/>
<feature type="compositionally biased region" description="Low complexity" evidence="3">
    <location>
        <begin position="280"/>
        <end position="291"/>
    </location>
</feature>
<feature type="region of interest" description="Disordered" evidence="3">
    <location>
        <begin position="111"/>
        <end position="160"/>
    </location>
</feature>
<gene>
    <name evidence="4" type="ORF">JG540_07900</name>
</gene>
<dbReference type="GO" id="GO:0005524">
    <property type="term" value="F:ATP binding"/>
    <property type="evidence" value="ECO:0007669"/>
    <property type="project" value="UniProtKB-KW"/>
</dbReference>
<evidence type="ECO:0000256" key="2">
    <source>
        <dbReference type="ARBA" id="ARBA00022840"/>
    </source>
</evidence>
<keyword evidence="2" id="KW-0067">ATP-binding</keyword>
<name>A0A7T7M8T4_9ACTO</name>
<sequence>MSTAVLLALSGDDTSLLRTLTAPGTGLTVARRCADLAELLAAAAAGLGQLAVIDCALDQVDLTVLDRLGRAGVRCLLLAPAQQLPQWGSLGAPVEDRAAGLQRLLEAVQRLAQQETSPGPDLARESSWPFAEAGGWPGQTQPVPVSAPTPAEPGHGGSTAALVDNQLVGYPPAGAPGLQAVGPGDVENMLPAGWLEAADRAAAGPAAVGVPAYGWAGAEPAAAAKTPVLSWAEAFGAAADCPADAAPGAAAQAGAGGGAAPVCGSPTPTSLPTVTEPGEAASAPAAPSSPSRAWIQGRGPQRPGRLVVVWGTAGAPGRSTVAASLATGLRAVGEVVLVDADLEAPSLVQLLGMPEDSSALATAARLATHGGLDQETFRGLQAEVSPGVRLLSGLGRQGRWRELPPVSMEVVWNRCRAQADWTVVDVAGGLVEDELDELTLEPGRGAVVADLLTRADVVLVVGGADPVGVRRLLQMLAEVRPQGWQGRLEVVVNRVRASATGPSPKRAVREALSRFGGLQDVLLLPEDAATADRALLEGRAVLELAASSELGKALHELVVRVDPAAAPALRQRQRQRRKDEGRRERRQREKRQRERRGLFARRRAGAEHSYGVMPGAGSASVPGATAVPAVGSGPVLGAGPGAAAAAGSGPVPGAGLGPGGPVGQPVPTAVPAAGALGEPPVVPAAGGPGVPVDWPGAGPAGDTPPQPSGRHRR</sequence>
<dbReference type="GO" id="GO:0016887">
    <property type="term" value="F:ATP hydrolysis activity"/>
    <property type="evidence" value="ECO:0007669"/>
    <property type="project" value="TreeGrafter"/>
</dbReference>
<keyword evidence="5" id="KW-1185">Reference proteome</keyword>
<dbReference type="EMBL" id="CP066802">
    <property type="protein sequence ID" value="QQM66967.1"/>
    <property type="molecule type" value="Genomic_DNA"/>
</dbReference>
<reference evidence="4 5" key="1">
    <citation type="submission" date="2020-12" db="EMBL/GenBank/DDBJ databases">
        <authorList>
            <person name="Zhou J."/>
        </authorList>
    </citation>
    <scope>NUCLEOTIDE SEQUENCE [LARGE SCALE GENOMIC DNA]</scope>
    <source>
        <strain evidence="4 5">CCUG 61299</strain>
    </source>
</reference>
<keyword evidence="1" id="KW-0547">Nucleotide-binding</keyword>
<feature type="compositionally biased region" description="Basic and acidic residues" evidence="3">
    <location>
        <begin position="577"/>
        <end position="597"/>
    </location>
</feature>
<dbReference type="GO" id="GO:0051782">
    <property type="term" value="P:negative regulation of cell division"/>
    <property type="evidence" value="ECO:0007669"/>
    <property type="project" value="TreeGrafter"/>
</dbReference>
<protein>
    <recommendedName>
        <fullName evidence="6">CobQ/CobB/MinD/ParA nucleotide binding domain-containing protein</fullName>
    </recommendedName>
</protein>
<accession>A0A7T7M8T4</accession>
<dbReference type="InterPro" id="IPR027417">
    <property type="entry name" value="P-loop_NTPase"/>
</dbReference>
<feature type="region of interest" description="Disordered" evidence="3">
    <location>
        <begin position="267"/>
        <end position="294"/>
    </location>
</feature>
<dbReference type="Proteomes" id="UP000595895">
    <property type="component" value="Chromosome"/>
</dbReference>
<evidence type="ECO:0000256" key="3">
    <source>
        <dbReference type="SAM" id="MobiDB-lite"/>
    </source>
</evidence>
<dbReference type="InterPro" id="IPR050625">
    <property type="entry name" value="ParA/MinD_ATPase"/>
</dbReference>
<dbReference type="AlphaFoldDB" id="A0A7T7M8T4"/>
<evidence type="ECO:0000313" key="4">
    <source>
        <dbReference type="EMBL" id="QQM66967.1"/>
    </source>
</evidence>
<feature type="region of interest" description="Disordered" evidence="3">
    <location>
        <begin position="655"/>
        <end position="713"/>
    </location>
</feature>
<dbReference type="PANTHER" id="PTHR43384">
    <property type="entry name" value="SEPTUM SITE-DETERMINING PROTEIN MIND HOMOLOG, CHLOROPLASTIC-RELATED"/>
    <property type="match status" value="1"/>
</dbReference>
<evidence type="ECO:0000313" key="5">
    <source>
        <dbReference type="Proteomes" id="UP000595895"/>
    </source>
</evidence>
<dbReference type="KEGG" id="awe:JG540_07900"/>
<evidence type="ECO:0008006" key="6">
    <source>
        <dbReference type="Google" id="ProtNLM"/>
    </source>
</evidence>
<dbReference type="Gene3D" id="3.40.50.300">
    <property type="entry name" value="P-loop containing nucleotide triphosphate hydrolases"/>
    <property type="match status" value="1"/>
</dbReference>
<organism evidence="4 5">
    <name type="scientific">Actinomyces weissii</name>
    <dbReference type="NCBI Taxonomy" id="675090"/>
    <lineage>
        <taxon>Bacteria</taxon>
        <taxon>Bacillati</taxon>
        <taxon>Actinomycetota</taxon>
        <taxon>Actinomycetes</taxon>
        <taxon>Actinomycetales</taxon>
        <taxon>Actinomycetaceae</taxon>
        <taxon>Actinomyces</taxon>
    </lineage>
</organism>
<dbReference type="SUPFAM" id="SSF52540">
    <property type="entry name" value="P-loop containing nucleoside triphosphate hydrolases"/>
    <property type="match status" value="1"/>
</dbReference>
<dbReference type="GO" id="GO:0005829">
    <property type="term" value="C:cytosol"/>
    <property type="evidence" value="ECO:0007669"/>
    <property type="project" value="TreeGrafter"/>
</dbReference>
<dbReference type="RefSeq" id="WP_200275162.1">
    <property type="nucleotide sequence ID" value="NZ_CP066802.1"/>
</dbReference>